<dbReference type="OrthoDB" id="9814975at2"/>
<dbReference type="SUPFAM" id="SSF81301">
    <property type="entry name" value="Nucleotidyltransferase"/>
    <property type="match status" value="1"/>
</dbReference>
<name>A0A1E5G325_9FIRM</name>
<keyword evidence="2" id="KW-1185">Reference proteome</keyword>
<evidence type="ECO:0000313" key="2">
    <source>
        <dbReference type="Proteomes" id="UP000094296"/>
    </source>
</evidence>
<comment type="caution">
    <text evidence="1">The sequence shown here is derived from an EMBL/GenBank/DDBJ whole genome shotgun (WGS) entry which is preliminary data.</text>
</comment>
<sequence length="102" mass="12109">METQTDIQVMKSEIVKQYNPYDIYLFGCTNKELFTYVTGCNLCLILDVDNNRDFLKCISREIAADFDYDVMIYTKEEWYKYRSEQDTYANIIYNTGISLLAF</sequence>
<dbReference type="AlphaFoldDB" id="A0A1E5G325"/>
<evidence type="ECO:0000313" key="1">
    <source>
        <dbReference type="EMBL" id="OEF97476.1"/>
    </source>
</evidence>
<dbReference type="InterPro" id="IPR043519">
    <property type="entry name" value="NT_sf"/>
</dbReference>
<gene>
    <name evidence="1" type="ORF">BHF68_04520</name>
</gene>
<protein>
    <submittedName>
        <fullName evidence="1">Uncharacterized protein</fullName>
    </submittedName>
</protein>
<proteinExistence type="predicted"/>
<dbReference type="RefSeq" id="WP_069642874.1">
    <property type="nucleotide sequence ID" value="NZ_MIJE01000011.1"/>
</dbReference>
<dbReference type="Proteomes" id="UP000094296">
    <property type="component" value="Unassembled WGS sequence"/>
</dbReference>
<reference evidence="1 2" key="1">
    <citation type="submission" date="2016-09" db="EMBL/GenBank/DDBJ databases">
        <title>Draft genome sequence for the type strain of Desulfuribacillus alkaliarsenatis AHT28, an obligately anaerobic, sulfidogenic bacterium isolated from Russian soda lake sediments.</title>
        <authorList>
            <person name="Abin C.A."/>
            <person name="Hollibaugh J.T."/>
        </authorList>
    </citation>
    <scope>NUCLEOTIDE SEQUENCE [LARGE SCALE GENOMIC DNA]</scope>
    <source>
        <strain evidence="1 2">AHT28</strain>
    </source>
</reference>
<accession>A0A1E5G325</accession>
<organism evidence="1 2">
    <name type="scientific">Desulfuribacillus alkaliarsenatis</name>
    <dbReference type="NCBI Taxonomy" id="766136"/>
    <lineage>
        <taxon>Bacteria</taxon>
        <taxon>Bacillati</taxon>
        <taxon>Bacillota</taxon>
        <taxon>Desulfuribacillia</taxon>
        <taxon>Desulfuribacillales</taxon>
        <taxon>Desulfuribacillaceae</taxon>
        <taxon>Desulfuribacillus</taxon>
    </lineage>
</organism>
<dbReference type="EMBL" id="MIJE01000011">
    <property type="protein sequence ID" value="OEF97476.1"/>
    <property type="molecule type" value="Genomic_DNA"/>
</dbReference>
<dbReference type="STRING" id="766136.BHF68_04520"/>